<evidence type="ECO:0000313" key="4">
    <source>
        <dbReference type="Proteomes" id="UP001211907"/>
    </source>
</evidence>
<dbReference type="InterPro" id="IPR036249">
    <property type="entry name" value="Thioredoxin-like_sf"/>
</dbReference>
<dbReference type="SUPFAM" id="SSF47616">
    <property type="entry name" value="GST C-terminal domain-like"/>
    <property type="match status" value="1"/>
</dbReference>
<evidence type="ECO:0000313" key="3">
    <source>
        <dbReference type="EMBL" id="KAJ3136963.1"/>
    </source>
</evidence>
<feature type="domain" description="GST C-terminal" evidence="2">
    <location>
        <begin position="89"/>
        <end position="179"/>
    </location>
</feature>
<protein>
    <recommendedName>
        <fullName evidence="5">Glutathione S-transferase</fullName>
    </recommendedName>
</protein>
<dbReference type="InterPro" id="IPR004045">
    <property type="entry name" value="Glutathione_S-Trfase_N"/>
</dbReference>
<dbReference type="InterPro" id="IPR036282">
    <property type="entry name" value="Glutathione-S-Trfase_C_sf"/>
</dbReference>
<dbReference type="SFLD" id="SFLDS00019">
    <property type="entry name" value="Glutathione_Transferase_(cytos"/>
    <property type="match status" value="1"/>
</dbReference>
<dbReference type="SFLD" id="SFLDG00363">
    <property type="entry name" value="AMPS_(cytGST):_Alpha-__Mu-__Pi"/>
    <property type="match status" value="1"/>
</dbReference>
<dbReference type="SUPFAM" id="SSF52833">
    <property type="entry name" value="Thioredoxin-like"/>
    <property type="match status" value="1"/>
</dbReference>
<dbReference type="InterPro" id="IPR040079">
    <property type="entry name" value="Glutathione_S-Trfase"/>
</dbReference>
<feature type="domain" description="GST N-terminal" evidence="1">
    <location>
        <begin position="7"/>
        <end position="85"/>
    </location>
</feature>
<dbReference type="PANTHER" id="PTHR11571">
    <property type="entry name" value="GLUTATHIONE S-TRANSFERASE"/>
    <property type="match status" value="1"/>
</dbReference>
<comment type="caution">
    <text evidence="3">The sequence shown here is derived from an EMBL/GenBank/DDBJ whole genome shotgun (WGS) entry which is preliminary data.</text>
</comment>
<dbReference type="CDD" id="cd03039">
    <property type="entry name" value="GST_N_Sigma_like"/>
    <property type="match status" value="1"/>
</dbReference>
<evidence type="ECO:0000259" key="2">
    <source>
        <dbReference type="PROSITE" id="PS50405"/>
    </source>
</evidence>
<name>A0AAD5T8C5_9FUNG</name>
<accession>A0AAD5T8C5</accession>
<reference evidence="3" key="1">
    <citation type="submission" date="2020-05" db="EMBL/GenBank/DDBJ databases">
        <title>Phylogenomic resolution of chytrid fungi.</title>
        <authorList>
            <person name="Stajich J.E."/>
            <person name="Amses K."/>
            <person name="Simmons R."/>
            <person name="Seto K."/>
            <person name="Myers J."/>
            <person name="Bonds A."/>
            <person name="Quandt C.A."/>
            <person name="Barry K."/>
            <person name="Liu P."/>
            <person name="Grigoriev I."/>
            <person name="Longcore J.E."/>
            <person name="James T.Y."/>
        </authorList>
    </citation>
    <scope>NUCLEOTIDE SEQUENCE</scope>
    <source>
        <strain evidence="3">JEL0513</strain>
    </source>
</reference>
<gene>
    <name evidence="3" type="ORF">HK100_001242</name>
</gene>
<sequence>MTSTSFPKLKLTYFNIKARAEPIRLALVINGIPFEDERLERPLWPALKPNTPFGQVPLLTVDNKIVIAQSTAILRYVGKLGPHKLYPDDPLHAALVDQIISQVQDLEANLKPSAVESDPEKKLKLRIELAEKTFPPMLAALDGFIAKNGGKFATGDSVTVGDLFLYQANTSYTSGSYGD</sequence>
<dbReference type="Pfam" id="PF02798">
    <property type="entry name" value="GST_N"/>
    <property type="match status" value="1"/>
</dbReference>
<dbReference type="InterPro" id="IPR050213">
    <property type="entry name" value="GST_superfamily"/>
</dbReference>
<proteinExistence type="predicted"/>
<dbReference type="EMBL" id="JADGJH010000127">
    <property type="protein sequence ID" value="KAJ3136963.1"/>
    <property type="molecule type" value="Genomic_DNA"/>
</dbReference>
<dbReference type="PANTHER" id="PTHR11571:SF252">
    <property type="entry name" value="GLUTATHIONE S-TRANSFERASE"/>
    <property type="match status" value="1"/>
</dbReference>
<dbReference type="GO" id="GO:0004364">
    <property type="term" value="F:glutathione transferase activity"/>
    <property type="evidence" value="ECO:0007669"/>
    <property type="project" value="TreeGrafter"/>
</dbReference>
<dbReference type="Gene3D" id="3.40.30.10">
    <property type="entry name" value="Glutaredoxin"/>
    <property type="match status" value="1"/>
</dbReference>
<dbReference type="Proteomes" id="UP001211907">
    <property type="component" value="Unassembled WGS sequence"/>
</dbReference>
<organism evidence="3 4">
    <name type="scientific">Physocladia obscura</name>
    <dbReference type="NCBI Taxonomy" id="109957"/>
    <lineage>
        <taxon>Eukaryota</taxon>
        <taxon>Fungi</taxon>
        <taxon>Fungi incertae sedis</taxon>
        <taxon>Chytridiomycota</taxon>
        <taxon>Chytridiomycota incertae sedis</taxon>
        <taxon>Chytridiomycetes</taxon>
        <taxon>Chytridiales</taxon>
        <taxon>Chytriomycetaceae</taxon>
        <taxon>Physocladia</taxon>
    </lineage>
</organism>
<dbReference type="InterPro" id="IPR010987">
    <property type="entry name" value="Glutathione-S-Trfase_C-like"/>
</dbReference>
<dbReference type="CDD" id="cd03192">
    <property type="entry name" value="GST_C_Sigma_like"/>
    <property type="match status" value="1"/>
</dbReference>
<dbReference type="FunFam" id="3.40.30.10:FF:000035">
    <property type="entry name" value="hematopoietic prostaglandin D synthase"/>
    <property type="match status" value="1"/>
</dbReference>
<evidence type="ECO:0000259" key="1">
    <source>
        <dbReference type="PROSITE" id="PS50404"/>
    </source>
</evidence>
<dbReference type="PROSITE" id="PS50405">
    <property type="entry name" value="GST_CTER"/>
    <property type="match status" value="1"/>
</dbReference>
<evidence type="ECO:0008006" key="5">
    <source>
        <dbReference type="Google" id="ProtNLM"/>
    </source>
</evidence>
<dbReference type="SFLD" id="SFLDG01205">
    <property type="entry name" value="AMPS.1"/>
    <property type="match status" value="1"/>
</dbReference>
<dbReference type="PROSITE" id="PS50404">
    <property type="entry name" value="GST_NTER"/>
    <property type="match status" value="1"/>
</dbReference>
<dbReference type="Gene3D" id="1.20.1050.10">
    <property type="match status" value="1"/>
</dbReference>
<keyword evidence="4" id="KW-1185">Reference proteome</keyword>
<dbReference type="GO" id="GO:0006749">
    <property type="term" value="P:glutathione metabolic process"/>
    <property type="evidence" value="ECO:0007669"/>
    <property type="project" value="TreeGrafter"/>
</dbReference>
<dbReference type="InterPro" id="IPR004046">
    <property type="entry name" value="GST_C"/>
</dbReference>
<dbReference type="AlphaFoldDB" id="A0AAD5T8C5"/>
<dbReference type="Pfam" id="PF14497">
    <property type="entry name" value="GST_C_3"/>
    <property type="match status" value="1"/>
</dbReference>